<dbReference type="AlphaFoldDB" id="A0A222WRT0"/>
<accession>A0A222WRT0</accession>
<organism evidence="1 2">
    <name type="scientific">Paenibacillus kribbensis</name>
    <dbReference type="NCBI Taxonomy" id="172713"/>
    <lineage>
        <taxon>Bacteria</taxon>
        <taxon>Bacillati</taxon>
        <taxon>Bacillota</taxon>
        <taxon>Bacilli</taxon>
        <taxon>Bacillales</taxon>
        <taxon>Paenibacillaceae</taxon>
        <taxon>Paenibacillus</taxon>
    </lineage>
</organism>
<dbReference type="OrthoDB" id="2632905at2"/>
<proteinExistence type="predicted"/>
<evidence type="ECO:0000313" key="2">
    <source>
        <dbReference type="Proteomes" id="UP000214666"/>
    </source>
</evidence>
<dbReference type="RefSeq" id="WP_094156031.1">
    <property type="nucleotide sequence ID" value="NZ_CP020028.1"/>
</dbReference>
<protein>
    <submittedName>
        <fullName evidence="1">Uncharacterized protein</fullName>
    </submittedName>
</protein>
<gene>
    <name evidence="1" type="ORF">B4V02_19525</name>
</gene>
<sequence>MVKTMVNVAYTWDKESISASGAEQVNLLIEWGYGAIRKRKGNLVPKTVGCDLQLRFIPENGVSLLKVEGVRLGFKRSEDGECMLIHCGDVRRGKYRQAVLTFSIPAHSSGRHTIGMMEWSWRKPSQEKRTLIRTDQIYINYTHHLGLLSVPPHPMVEKYIKLNETSMTVKKALRMYEKGEHERGAFILNRQADELLIRASRTDDMDYMKEAELLLAIRNKWDETFVSFASYSAKDLFDQSISAENVSFNETNTLE</sequence>
<dbReference type="Proteomes" id="UP000214666">
    <property type="component" value="Chromosome"/>
</dbReference>
<dbReference type="STRING" id="172713.GCA_001705305_03519"/>
<keyword evidence="2" id="KW-1185">Reference proteome</keyword>
<evidence type="ECO:0000313" key="1">
    <source>
        <dbReference type="EMBL" id="ASR48725.1"/>
    </source>
</evidence>
<name>A0A222WRT0_9BACL</name>
<dbReference type="KEGG" id="pkb:B4V02_19525"/>
<dbReference type="EMBL" id="CP020028">
    <property type="protein sequence ID" value="ASR48725.1"/>
    <property type="molecule type" value="Genomic_DNA"/>
</dbReference>
<reference evidence="1 2" key="1">
    <citation type="submission" date="2017-03" db="EMBL/GenBank/DDBJ databases">
        <title>Complete genome sequence of Paenibacillus Kribbensis producing bioflocculants.</title>
        <authorList>
            <person name="Lee H.-G."/>
            <person name="Oh H.-M."/>
        </authorList>
    </citation>
    <scope>NUCLEOTIDE SEQUENCE [LARGE SCALE GENOMIC DNA]</scope>
    <source>
        <strain evidence="1 2">AM49</strain>
    </source>
</reference>